<dbReference type="SUPFAM" id="SSF47384">
    <property type="entry name" value="Homodimeric domain of signal transducing histidine kinase"/>
    <property type="match status" value="1"/>
</dbReference>
<dbReference type="SUPFAM" id="SSF55874">
    <property type="entry name" value="ATPase domain of HSP90 chaperone/DNA topoisomerase II/histidine kinase"/>
    <property type="match status" value="1"/>
</dbReference>
<dbReference type="NCBIfam" id="TIGR00229">
    <property type="entry name" value="sensory_box"/>
    <property type="match status" value="1"/>
</dbReference>
<dbReference type="EMBL" id="CP155447">
    <property type="protein sequence ID" value="XBH01319.1"/>
    <property type="molecule type" value="Genomic_DNA"/>
</dbReference>
<dbReference type="Pfam" id="PF00512">
    <property type="entry name" value="HisKA"/>
    <property type="match status" value="1"/>
</dbReference>
<proteinExistence type="predicted"/>
<dbReference type="SUPFAM" id="SSF52172">
    <property type="entry name" value="CheY-like"/>
    <property type="match status" value="2"/>
</dbReference>
<keyword evidence="4" id="KW-0808">Transferase</keyword>
<dbReference type="PANTHER" id="PTHR43547">
    <property type="entry name" value="TWO-COMPONENT HISTIDINE KINASE"/>
    <property type="match status" value="1"/>
</dbReference>
<feature type="domain" description="Response regulatory" evidence="9">
    <location>
        <begin position="516"/>
        <end position="632"/>
    </location>
</feature>
<protein>
    <recommendedName>
        <fullName evidence="2">histidine kinase</fullName>
        <ecNumber evidence="2">2.7.13.3</ecNumber>
    </recommendedName>
</protein>
<organism evidence="12">
    <name type="scientific">Singulisphaera sp. Ch08</name>
    <dbReference type="NCBI Taxonomy" id="3120278"/>
    <lineage>
        <taxon>Bacteria</taxon>
        <taxon>Pseudomonadati</taxon>
        <taxon>Planctomycetota</taxon>
        <taxon>Planctomycetia</taxon>
        <taxon>Isosphaerales</taxon>
        <taxon>Isosphaeraceae</taxon>
        <taxon>Singulisphaera</taxon>
    </lineage>
</organism>
<keyword evidence="3 6" id="KW-0597">Phosphoprotein</keyword>
<dbReference type="CDD" id="cd00156">
    <property type="entry name" value="REC"/>
    <property type="match status" value="1"/>
</dbReference>
<dbReference type="PANTHER" id="PTHR43547:SF2">
    <property type="entry name" value="HYBRID SIGNAL TRANSDUCTION HISTIDINE KINASE C"/>
    <property type="match status" value="1"/>
</dbReference>
<dbReference type="PRINTS" id="PR00344">
    <property type="entry name" value="BCTRLSENSOR"/>
</dbReference>
<dbReference type="CDD" id="cd17580">
    <property type="entry name" value="REC_2_DhkD-like"/>
    <property type="match status" value="1"/>
</dbReference>
<evidence type="ECO:0000256" key="3">
    <source>
        <dbReference type="ARBA" id="ARBA00022553"/>
    </source>
</evidence>
<dbReference type="CDD" id="cd00082">
    <property type="entry name" value="HisKA"/>
    <property type="match status" value="1"/>
</dbReference>
<dbReference type="InterPro" id="IPR003594">
    <property type="entry name" value="HATPase_dom"/>
</dbReference>
<evidence type="ECO:0000256" key="2">
    <source>
        <dbReference type="ARBA" id="ARBA00012438"/>
    </source>
</evidence>
<feature type="domain" description="PAS" evidence="10">
    <location>
        <begin position="139"/>
        <end position="212"/>
    </location>
</feature>
<dbReference type="PROSITE" id="PS50112">
    <property type="entry name" value="PAS"/>
    <property type="match status" value="1"/>
</dbReference>
<dbReference type="SMART" id="SM00448">
    <property type="entry name" value="REC"/>
    <property type="match status" value="2"/>
</dbReference>
<evidence type="ECO:0000259" key="11">
    <source>
        <dbReference type="PROSITE" id="PS50113"/>
    </source>
</evidence>
<evidence type="ECO:0000256" key="1">
    <source>
        <dbReference type="ARBA" id="ARBA00000085"/>
    </source>
</evidence>
<dbReference type="SMART" id="SM00086">
    <property type="entry name" value="PAC"/>
    <property type="match status" value="1"/>
</dbReference>
<dbReference type="Gene3D" id="1.10.287.130">
    <property type="match status" value="1"/>
</dbReference>
<dbReference type="SMART" id="SM00387">
    <property type="entry name" value="HATPase_c"/>
    <property type="match status" value="1"/>
</dbReference>
<dbReference type="InterPro" id="IPR001610">
    <property type="entry name" value="PAC"/>
</dbReference>
<evidence type="ECO:0000259" key="8">
    <source>
        <dbReference type="PROSITE" id="PS50109"/>
    </source>
</evidence>
<dbReference type="GO" id="GO:0000155">
    <property type="term" value="F:phosphorelay sensor kinase activity"/>
    <property type="evidence" value="ECO:0007669"/>
    <property type="project" value="InterPro"/>
</dbReference>
<feature type="domain" description="PAC" evidence="11">
    <location>
        <begin position="214"/>
        <end position="266"/>
    </location>
</feature>
<dbReference type="InterPro" id="IPR035965">
    <property type="entry name" value="PAS-like_dom_sf"/>
</dbReference>
<evidence type="ECO:0000259" key="9">
    <source>
        <dbReference type="PROSITE" id="PS50110"/>
    </source>
</evidence>
<dbReference type="InterPro" id="IPR036890">
    <property type="entry name" value="HATPase_C_sf"/>
</dbReference>
<name>A0AAU7C7X3_9BACT</name>
<comment type="catalytic activity">
    <reaction evidence="1">
        <text>ATP + protein L-histidine = ADP + protein N-phospho-L-histidine.</text>
        <dbReference type="EC" id="2.7.13.3"/>
    </reaction>
</comment>
<dbReference type="Pfam" id="PF00072">
    <property type="entry name" value="Response_reg"/>
    <property type="match status" value="2"/>
</dbReference>
<dbReference type="InterPro" id="IPR005467">
    <property type="entry name" value="His_kinase_dom"/>
</dbReference>
<evidence type="ECO:0000256" key="7">
    <source>
        <dbReference type="SAM" id="MobiDB-lite"/>
    </source>
</evidence>
<dbReference type="AlphaFoldDB" id="A0AAU7C7X3"/>
<accession>A0AAU7C7X3</accession>
<dbReference type="CDD" id="cd00130">
    <property type="entry name" value="PAS"/>
    <property type="match status" value="1"/>
</dbReference>
<dbReference type="InterPro" id="IPR000700">
    <property type="entry name" value="PAS-assoc_C"/>
</dbReference>
<evidence type="ECO:0000313" key="12">
    <source>
        <dbReference type="EMBL" id="XBH01319.1"/>
    </source>
</evidence>
<dbReference type="PROSITE" id="PS50113">
    <property type="entry name" value="PAC"/>
    <property type="match status" value="1"/>
</dbReference>
<dbReference type="InterPro" id="IPR036097">
    <property type="entry name" value="HisK_dim/P_sf"/>
</dbReference>
<dbReference type="InterPro" id="IPR000014">
    <property type="entry name" value="PAS"/>
</dbReference>
<dbReference type="EC" id="2.7.13.3" evidence="2"/>
<dbReference type="Gene3D" id="3.40.50.2300">
    <property type="match status" value="2"/>
</dbReference>
<dbReference type="InterPro" id="IPR003661">
    <property type="entry name" value="HisK_dim/P_dom"/>
</dbReference>
<evidence type="ECO:0000259" key="10">
    <source>
        <dbReference type="PROSITE" id="PS50112"/>
    </source>
</evidence>
<dbReference type="Gene3D" id="3.30.565.10">
    <property type="entry name" value="Histidine kinase-like ATPase, C-terminal domain"/>
    <property type="match status" value="1"/>
</dbReference>
<evidence type="ECO:0000256" key="6">
    <source>
        <dbReference type="PROSITE-ProRule" id="PRU00169"/>
    </source>
</evidence>
<dbReference type="InterPro" id="IPR001789">
    <property type="entry name" value="Sig_transdc_resp-reg_receiver"/>
</dbReference>
<dbReference type="PROSITE" id="PS50109">
    <property type="entry name" value="HIS_KIN"/>
    <property type="match status" value="1"/>
</dbReference>
<dbReference type="Gene3D" id="3.30.450.20">
    <property type="entry name" value="PAS domain"/>
    <property type="match status" value="1"/>
</dbReference>
<keyword evidence="5" id="KW-0418">Kinase</keyword>
<feature type="modified residue" description="4-aspartylphosphate" evidence="6">
    <location>
        <position position="56"/>
    </location>
</feature>
<feature type="region of interest" description="Disordered" evidence="7">
    <location>
        <begin position="192"/>
        <end position="217"/>
    </location>
</feature>
<dbReference type="PROSITE" id="PS50110">
    <property type="entry name" value="RESPONSE_REGULATORY"/>
    <property type="match status" value="2"/>
</dbReference>
<dbReference type="SMART" id="SM00091">
    <property type="entry name" value="PAS"/>
    <property type="match status" value="1"/>
</dbReference>
<feature type="compositionally biased region" description="Basic and acidic residues" evidence="7">
    <location>
        <begin position="194"/>
        <end position="206"/>
    </location>
</feature>
<dbReference type="Pfam" id="PF13426">
    <property type="entry name" value="PAS_9"/>
    <property type="match status" value="1"/>
</dbReference>
<dbReference type="InterPro" id="IPR011006">
    <property type="entry name" value="CheY-like_superfamily"/>
</dbReference>
<sequence>MALIRILLLEDSPLDDELARARLIKGGLEFVMQRVETRDEFVAELETDSYDLILADYSLPSFDGLAALEIVRERWSQIPFIFVSGGLGEEIAIESLKQGATDYVLKQRLDRLVLAVTRAIAETQERSERRRAEIALRESEERHRLILESVEDYAIITLNLDGLVSSWNKGAERVLGYQELEILGRPGAMIFTPEDTRNGTPERELSRATTQGRSEDERWHVRKGGERFWGRGTVRPLLDESGSLRGFVKVMHDMTERKRAEEALREADRRKDDFLAMLAHELRNPLSAINNAIQLARRSGRPEHLEWAKDVIGQQVRHLARLIDDLLDVSRMTRGKFQLQCKRHDLTPIIQSAIEAARPMIESRRHKLTVSNSTELATVEADATRLEQILVNLLTNAAKYTQEGGHIALIVEPAESELAITIRDDGVGIAAEMLPHVFEPFFQVEQTIDRSQGGLGIGLTLARTLAEMHGGTLIASSSGMGQGSEFRLLLPRVDATIPEVENAVCPDPPPGRTAPRVLVVDDNVDSARGMENLLTIVGYDVRIAYDGQAALEAAQAHQPEVVLLDIGLPGMDGFEVASRIRRDQRLRDALLIAVTGYGQAEDRRRSFEAGFDHHFIKPIDFDALLALLELPESAIESSPSPQNR</sequence>
<dbReference type="InterPro" id="IPR004358">
    <property type="entry name" value="Sig_transdc_His_kin-like_C"/>
</dbReference>
<dbReference type="SMART" id="SM00388">
    <property type="entry name" value="HisKA"/>
    <property type="match status" value="1"/>
</dbReference>
<dbReference type="RefSeq" id="WP_406694017.1">
    <property type="nucleotide sequence ID" value="NZ_CP155447.1"/>
</dbReference>
<dbReference type="SUPFAM" id="SSF55785">
    <property type="entry name" value="PYP-like sensor domain (PAS domain)"/>
    <property type="match status" value="1"/>
</dbReference>
<evidence type="ECO:0000256" key="4">
    <source>
        <dbReference type="ARBA" id="ARBA00022679"/>
    </source>
</evidence>
<dbReference type="FunFam" id="3.30.565.10:FF:000006">
    <property type="entry name" value="Sensor histidine kinase WalK"/>
    <property type="match status" value="1"/>
</dbReference>
<feature type="domain" description="Histidine kinase" evidence="8">
    <location>
        <begin position="277"/>
        <end position="494"/>
    </location>
</feature>
<feature type="domain" description="Response regulatory" evidence="9">
    <location>
        <begin position="5"/>
        <end position="121"/>
    </location>
</feature>
<reference evidence="12" key="1">
    <citation type="submission" date="2024-05" db="EMBL/GenBank/DDBJ databases">
        <title>Planctomycetes of the genus Singulisphaera possess chitinolytic capabilities.</title>
        <authorList>
            <person name="Ivanova A."/>
        </authorList>
    </citation>
    <scope>NUCLEOTIDE SEQUENCE</scope>
    <source>
        <strain evidence="12">Ch08T</strain>
    </source>
</reference>
<dbReference type="Pfam" id="PF02518">
    <property type="entry name" value="HATPase_c"/>
    <property type="match status" value="1"/>
</dbReference>
<evidence type="ECO:0000256" key="5">
    <source>
        <dbReference type="ARBA" id="ARBA00022777"/>
    </source>
</evidence>
<feature type="modified residue" description="4-aspartylphosphate" evidence="6">
    <location>
        <position position="565"/>
    </location>
</feature>
<gene>
    <name evidence="12" type="ORF">V5E97_23520</name>
</gene>